<dbReference type="STRING" id="1838286.Verru16b_01795"/>
<protein>
    <submittedName>
        <fullName evidence="3">Uncharacterized protein</fullName>
    </submittedName>
</protein>
<evidence type="ECO:0000313" key="4">
    <source>
        <dbReference type="Proteomes" id="UP000095228"/>
    </source>
</evidence>
<dbReference type="Proteomes" id="UP000095228">
    <property type="component" value="Chromosome"/>
</dbReference>
<evidence type="ECO:0000256" key="1">
    <source>
        <dbReference type="SAM" id="MobiDB-lite"/>
    </source>
</evidence>
<feature type="region of interest" description="Disordered" evidence="1">
    <location>
        <begin position="1"/>
        <end position="27"/>
    </location>
</feature>
<feature type="compositionally biased region" description="Basic and acidic residues" evidence="1">
    <location>
        <begin position="1"/>
        <end position="13"/>
    </location>
</feature>
<evidence type="ECO:0000256" key="2">
    <source>
        <dbReference type="SAM" id="Phobius"/>
    </source>
</evidence>
<dbReference type="AlphaFoldDB" id="A0A1D8AUZ9"/>
<keyword evidence="4" id="KW-1185">Reference proteome</keyword>
<keyword evidence="2" id="KW-0812">Transmembrane</keyword>
<organism evidence="3 4">
    <name type="scientific">Lacunisphaera limnophila</name>
    <dbReference type="NCBI Taxonomy" id="1838286"/>
    <lineage>
        <taxon>Bacteria</taxon>
        <taxon>Pseudomonadati</taxon>
        <taxon>Verrucomicrobiota</taxon>
        <taxon>Opitutia</taxon>
        <taxon>Opitutales</taxon>
        <taxon>Opitutaceae</taxon>
        <taxon>Lacunisphaera</taxon>
    </lineage>
</organism>
<accession>A0A1D8AUZ9</accession>
<gene>
    <name evidence="3" type="ORF">Verru16b_01795</name>
</gene>
<keyword evidence="2" id="KW-0472">Membrane</keyword>
<name>A0A1D8AUZ9_9BACT</name>
<sequence>MYGSDPRLHDRGPPGKNSPHHAPFPLSLPDPLLTIGFEPQTSGQPLVNVHKRTTKVNISMAIAVAVFLLIGLGGIIWAVRREDQAERTAAPVGTGS</sequence>
<proteinExistence type="predicted"/>
<dbReference type="KEGG" id="obg:Verru16b_01795"/>
<keyword evidence="2" id="KW-1133">Transmembrane helix</keyword>
<evidence type="ECO:0000313" key="3">
    <source>
        <dbReference type="EMBL" id="AOS44728.1"/>
    </source>
</evidence>
<dbReference type="EMBL" id="CP016094">
    <property type="protein sequence ID" value="AOS44728.1"/>
    <property type="molecule type" value="Genomic_DNA"/>
</dbReference>
<reference evidence="3 4" key="1">
    <citation type="submission" date="2016-06" db="EMBL/GenBank/DDBJ databases">
        <title>Three novel species with peptidoglycan cell walls form the new genus Lacunisphaera gen. nov. in the family Opitutaceae of the verrucomicrobial subdivision 4.</title>
        <authorList>
            <person name="Rast P."/>
            <person name="Gloeckner I."/>
            <person name="Jogler M."/>
            <person name="Boedeker C."/>
            <person name="Jeske O."/>
            <person name="Wiegand S."/>
            <person name="Reinhardt R."/>
            <person name="Schumann P."/>
            <person name="Rohde M."/>
            <person name="Spring S."/>
            <person name="Gloeckner F.O."/>
            <person name="Jogler C."/>
        </authorList>
    </citation>
    <scope>NUCLEOTIDE SEQUENCE [LARGE SCALE GENOMIC DNA]</scope>
    <source>
        <strain evidence="3 4">IG16b</strain>
    </source>
</reference>
<feature type="transmembrane region" description="Helical" evidence="2">
    <location>
        <begin position="58"/>
        <end position="79"/>
    </location>
</feature>